<dbReference type="EMBL" id="NIVC01001164">
    <property type="protein sequence ID" value="PAA71446.1"/>
    <property type="molecule type" value="Genomic_DNA"/>
</dbReference>
<name>A0A267EZV2_9PLAT</name>
<dbReference type="InterPro" id="IPR018114">
    <property type="entry name" value="TRYPSIN_HIS"/>
</dbReference>
<keyword evidence="11" id="KW-1185">Reference proteome</keyword>
<protein>
    <recommendedName>
        <fullName evidence="7">Peptidase S1 domain-containing protein</fullName>
    </recommendedName>
</protein>
<evidence type="ECO:0000256" key="6">
    <source>
        <dbReference type="SAM" id="SignalP"/>
    </source>
</evidence>
<dbReference type="SUPFAM" id="SSF50494">
    <property type="entry name" value="Trypsin-like serine proteases"/>
    <property type="match status" value="1"/>
</dbReference>
<dbReference type="InterPro" id="IPR009003">
    <property type="entry name" value="Peptidase_S1_PA"/>
</dbReference>
<dbReference type="PROSITE" id="PS00134">
    <property type="entry name" value="TRYPSIN_HIS"/>
    <property type="match status" value="1"/>
</dbReference>
<organism evidence="8 11">
    <name type="scientific">Macrostomum lignano</name>
    <dbReference type="NCBI Taxonomy" id="282301"/>
    <lineage>
        <taxon>Eukaryota</taxon>
        <taxon>Metazoa</taxon>
        <taxon>Spiralia</taxon>
        <taxon>Lophotrochozoa</taxon>
        <taxon>Platyhelminthes</taxon>
        <taxon>Rhabditophora</taxon>
        <taxon>Macrostomorpha</taxon>
        <taxon>Macrostomida</taxon>
        <taxon>Macrostomidae</taxon>
        <taxon>Macrostomum</taxon>
    </lineage>
</organism>
<dbReference type="STRING" id="282301.A0A267EZV2"/>
<keyword evidence="3 5" id="KW-0720">Serine protease</keyword>
<dbReference type="GO" id="GO:0006508">
    <property type="term" value="P:proteolysis"/>
    <property type="evidence" value="ECO:0007669"/>
    <property type="project" value="UniProtKB-KW"/>
</dbReference>
<gene>
    <name evidence="9" type="ORF">BOX15_Mlig014160g1</name>
    <name evidence="10" type="ORF">BOX15_Mlig014160g2</name>
    <name evidence="8" type="ORF">BOX15_Mlig014160g3</name>
</gene>
<proteinExistence type="predicted"/>
<keyword evidence="4" id="KW-1015">Disulfide bond</keyword>
<dbReference type="Proteomes" id="UP000215902">
    <property type="component" value="Unassembled WGS sequence"/>
</dbReference>
<accession>A0A267EZV2</accession>
<feature type="signal peptide" evidence="6">
    <location>
        <begin position="1"/>
        <end position="17"/>
    </location>
</feature>
<reference evidence="8 11" key="1">
    <citation type="submission" date="2017-06" db="EMBL/GenBank/DDBJ databases">
        <title>A platform for efficient transgenesis in Macrostomum lignano, a flatworm model organism for stem cell research.</title>
        <authorList>
            <person name="Berezikov E."/>
        </authorList>
    </citation>
    <scope>NUCLEOTIDE SEQUENCE [LARGE SCALE GENOMIC DNA]</scope>
    <source>
        <strain evidence="8">DV1</strain>
        <tissue evidence="8">Whole organism</tissue>
    </source>
</reference>
<dbReference type="PROSITE" id="PS50240">
    <property type="entry name" value="TRYPSIN_DOM"/>
    <property type="match status" value="1"/>
</dbReference>
<evidence type="ECO:0000313" key="11">
    <source>
        <dbReference type="Proteomes" id="UP000215902"/>
    </source>
</evidence>
<dbReference type="OrthoDB" id="10012881at2759"/>
<evidence type="ECO:0000256" key="5">
    <source>
        <dbReference type="RuleBase" id="RU363034"/>
    </source>
</evidence>
<dbReference type="SMART" id="SM00020">
    <property type="entry name" value="Tryp_SPc"/>
    <property type="match status" value="1"/>
</dbReference>
<evidence type="ECO:0000256" key="4">
    <source>
        <dbReference type="ARBA" id="ARBA00023157"/>
    </source>
</evidence>
<evidence type="ECO:0000256" key="3">
    <source>
        <dbReference type="ARBA" id="ARBA00022825"/>
    </source>
</evidence>
<dbReference type="EMBL" id="NIVC01001556">
    <property type="protein sequence ID" value="PAA66467.1"/>
    <property type="molecule type" value="Genomic_DNA"/>
</dbReference>
<dbReference type="FunFam" id="2.40.10.10:FF:000003">
    <property type="entry name" value="Transmembrane serine protease 3"/>
    <property type="match status" value="1"/>
</dbReference>
<dbReference type="CDD" id="cd00190">
    <property type="entry name" value="Tryp_SPc"/>
    <property type="match status" value="1"/>
</dbReference>
<evidence type="ECO:0000313" key="9">
    <source>
        <dbReference type="EMBL" id="PAA71446.1"/>
    </source>
</evidence>
<dbReference type="InterPro" id="IPR043504">
    <property type="entry name" value="Peptidase_S1_PA_chymotrypsin"/>
</dbReference>
<feature type="domain" description="Peptidase S1" evidence="7">
    <location>
        <begin position="34"/>
        <end position="267"/>
    </location>
</feature>
<evidence type="ECO:0000313" key="10">
    <source>
        <dbReference type="EMBL" id="PAA89339.1"/>
    </source>
</evidence>
<dbReference type="InterPro" id="IPR033116">
    <property type="entry name" value="TRYPSIN_SER"/>
</dbReference>
<dbReference type="PROSITE" id="PS00135">
    <property type="entry name" value="TRYPSIN_SER"/>
    <property type="match status" value="1"/>
</dbReference>
<keyword evidence="1 5" id="KW-0645">Protease</keyword>
<dbReference type="PRINTS" id="PR00722">
    <property type="entry name" value="CHYMOTRYPSIN"/>
</dbReference>
<evidence type="ECO:0000259" key="7">
    <source>
        <dbReference type="PROSITE" id="PS50240"/>
    </source>
</evidence>
<dbReference type="PANTHER" id="PTHR24252:SF7">
    <property type="entry name" value="HYALIN"/>
    <property type="match status" value="1"/>
</dbReference>
<comment type="caution">
    <text evidence="8">The sequence shown here is derived from an EMBL/GenBank/DDBJ whole genome shotgun (WGS) entry which is preliminary data.</text>
</comment>
<dbReference type="InterPro" id="IPR001314">
    <property type="entry name" value="Peptidase_S1A"/>
</dbReference>
<dbReference type="AlphaFoldDB" id="A0A267EZV2"/>
<feature type="chain" id="PRO_5011916073" description="Peptidase S1 domain-containing protein" evidence="6">
    <location>
        <begin position="18"/>
        <end position="267"/>
    </location>
</feature>
<dbReference type="EMBL" id="NIVC01000152">
    <property type="protein sequence ID" value="PAA89339.1"/>
    <property type="molecule type" value="Genomic_DNA"/>
</dbReference>
<dbReference type="Gene3D" id="2.40.10.10">
    <property type="entry name" value="Trypsin-like serine proteases"/>
    <property type="match status" value="1"/>
</dbReference>
<evidence type="ECO:0000256" key="1">
    <source>
        <dbReference type="ARBA" id="ARBA00022670"/>
    </source>
</evidence>
<dbReference type="GO" id="GO:0004252">
    <property type="term" value="F:serine-type endopeptidase activity"/>
    <property type="evidence" value="ECO:0007669"/>
    <property type="project" value="InterPro"/>
</dbReference>
<dbReference type="InterPro" id="IPR001254">
    <property type="entry name" value="Trypsin_dom"/>
</dbReference>
<keyword evidence="6" id="KW-0732">Signal</keyword>
<dbReference type="PANTHER" id="PTHR24252">
    <property type="entry name" value="ACROSIN-RELATED"/>
    <property type="match status" value="1"/>
</dbReference>
<sequence>MLSLLLAGLLLVASAAAQSCGVKKISHYEGNGYIVGGREARPGSWPWQAQLFYANRHYCGGTLLNNRWVLTAAHCVEDNPSPSRYTVGLGSHVKNSRDSTQKNYAVDRIVMHSRYNYRTLDYDYALLRLSSSVSYNNYITPACIPSSEPSGGQYCYTTGWGDTRGTGSANALKQAYVPVIARSTCNSVNYPRQITSRMTCAGYPNGGVDACQGDSGGPFVCSSGSGSSAVWYVHGVTSWGYDCARPGKPGVYATVATVRSWINGIIN</sequence>
<evidence type="ECO:0000256" key="2">
    <source>
        <dbReference type="ARBA" id="ARBA00022801"/>
    </source>
</evidence>
<keyword evidence="2 5" id="KW-0378">Hydrolase</keyword>
<dbReference type="Pfam" id="PF00089">
    <property type="entry name" value="Trypsin"/>
    <property type="match status" value="1"/>
</dbReference>
<evidence type="ECO:0000313" key="8">
    <source>
        <dbReference type="EMBL" id="PAA66467.1"/>
    </source>
</evidence>